<accession>A0A9X2EN41</accession>
<dbReference type="PANTHER" id="PTHR28008">
    <property type="entry name" value="DOMAIN PROTEIN, PUTATIVE (AFU_ORTHOLOGUE AFUA_3G10980)-RELATED"/>
    <property type="match status" value="1"/>
</dbReference>
<reference evidence="2" key="1">
    <citation type="journal article" date="2022" name="Arch. Microbiol.">
        <title>Microbulbifer okhotskensis sp. nov., isolated from a deep bottom sediment of the Okhotsk Sea.</title>
        <authorList>
            <person name="Romanenko L."/>
            <person name="Kurilenko V."/>
            <person name="Otstavnykh N."/>
            <person name="Velansky P."/>
            <person name="Isaeva M."/>
            <person name="Mikhailov V."/>
        </authorList>
    </citation>
    <scope>NUCLEOTIDE SEQUENCE</scope>
    <source>
        <strain evidence="2">OS29</strain>
    </source>
</reference>
<comment type="caution">
    <text evidence="2">The sequence shown here is derived from an EMBL/GenBank/DDBJ whole genome shotgun (WGS) entry which is preliminary data.</text>
</comment>
<feature type="transmembrane region" description="Helical" evidence="1">
    <location>
        <begin position="73"/>
        <end position="95"/>
    </location>
</feature>
<gene>
    <name evidence="2" type="ORF">MO867_10315</name>
</gene>
<dbReference type="NCBIfam" id="NF037970">
    <property type="entry name" value="vanZ_1"/>
    <property type="match status" value="1"/>
</dbReference>
<protein>
    <submittedName>
        <fullName evidence="2">VanZ family protein</fullName>
    </submittedName>
</protein>
<evidence type="ECO:0000256" key="1">
    <source>
        <dbReference type="SAM" id="Phobius"/>
    </source>
</evidence>
<keyword evidence="1" id="KW-0472">Membrane</keyword>
<evidence type="ECO:0000313" key="3">
    <source>
        <dbReference type="Proteomes" id="UP001139028"/>
    </source>
</evidence>
<sequence length="133" mass="14861">MSKVLGASAVVFFAFILWIFYLANTGSSSVLFDLTQAIPFGDKIGHIFLYGTFSIILILATRSTSSRFGPVEIYYGALAVLIFALTEEISQAFIVNRTFDLIDLVSDLIGVILANILVYYFNKLRRRKLSMKS</sequence>
<dbReference type="PANTHER" id="PTHR28008:SF1">
    <property type="entry name" value="DOMAIN PROTEIN, PUTATIVE (AFU_ORTHOLOGUE AFUA_3G10980)-RELATED"/>
    <property type="match status" value="1"/>
</dbReference>
<dbReference type="AlphaFoldDB" id="A0A9X2EN41"/>
<name>A0A9X2EN41_9GAMM</name>
<feature type="transmembrane region" description="Helical" evidence="1">
    <location>
        <begin position="44"/>
        <end position="61"/>
    </location>
</feature>
<keyword evidence="1" id="KW-1133">Transmembrane helix</keyword>
<feature type="transmembrane region" description="Helical" evidence="1">
    <location>
        <begin position="101"/>
        <end position="122"/>
    </location>
</feature>
<evidence type="ECO:0000313" key="2">
    <source>
        <dbReference type="EMBL" id="MCO1334734.1"/>
    </source>
</evidence>
<organism evidence="2 3">
    <name type="scientific">Microbulbifer okhotskensis</name>
    <dbReference type="NCBI Taxonomy" id="2926617"/>
    <lineage>
        <taxon>Bacteria</taxon>
        <taxon>Pseudomonadati</taxon>
        <taxon>Pseudomonadota</taxon>
        <taxon>Gammaproteobacteria</taxon>
        <taxon>Cellvibrionales</taxon>
        <taxon>Microbulbiferaceae</taxon>
        <taxon>Microbulbifer</taxon>
    </lineage>
</organism>
<proteinExistence type="predicted"/>
<keyword evidence="3" id="KW-1185">Reference proteome</keyword>
<keyword evidence="1" id="KW-0812">Transmembrane</keyword>
<dbReference type="Proteomes" id="UP001139028">
    <property type="component" value="Unassembled WGS sequence"/>
</dbReference>
<dbReference type="RefSeq" id="WP_252466344.1">
    <property type="nucleotide sequence ID" value="NZ_JALBWM010000036.1"/>
</dbReference>
<dbReference type="EMBL" id="JALBWM010000036">
    <property type="protein sequence ID" value="MCO1334734.1"/>
    <property type="molecule type" value="Genomic_DNA"/>
</dbReference>